<proteinExistence type="predicted"/>
<evidence type="ECO:0000313" key="2">
    <source>
        <dbReference type="Proteomes" id="UP001296104"/>
    </source>
</evidence>
<gene>
    <name evidence="1" type="ORF">LECACI_7A008213</name>
</gene>
<accession>A0AAI9EEF2</accession>
<dbReference type="AlphaFoldDB" id="A0AAI9EEF2"/>
<keyword evidence="2" id="KW-1185">Reference proteome</keyword>
<name>A0AAI9EEF2_9PEZI</name>
<reference evidence="1" key="1">
    <citation type="submission" date="2023-11" db="EMBL/GenBank/DDBJ databases">
        <authorList>
            <person name="Alioto T."/>
            <person name="Alioto T."/>
            <person name="Gomez Garrido J."/>
        </authorList>
    </citation>
    <scope>NUCLEOTIDE SEQUENCE</scope>
</reference>
<sequence length="137" mass="15265">MSNLQSFTPVEYFQGLSKAHNGERHNTIFLICNPTGKAVFSAVLPSSDLGTLHNLCFSQVSSTYSDEKIRDIVQQILNLWTGTDLSVVYTEPLRLAKEEALVESNIVQTRSLLAYGLREGFSRFGIVEGLRGIGVRW</sequence>
<evidence type="ECO:0000313" key="1">
    <source>
        <dbReference type="EMBL" id="CAK4033055.1"/>
    </source>
</evidence>
<dbReference type="Proteomes" id="UP001296104">
    <property type="component" value="Unassembled WGS sequence"/>
</dbReference>
<protein>
    <submittedName>
        <fullName evidence="1">Uncharacterized protein</fullName>
    </submittedName>
</protein>
<organism evidence="1 2">
    <name type="scientific">Lecanosticta acicola</name>
    <dbReference type="NCBI Taxonomy" id="111012"/>
    <lineage>
        <taxon>Eukaryota</taxon>
        <taxon>Fungi</taxon>
        <taxon>Dikarya</taxon>
        <taxon>Ascomycota</taxon>
        <taxon>Pezizomycotina</taxon>
        <taxon>Dothideomycetes</taxon>
        <taxon>Dothideomycetidae</taxon>
        <taxon>Mycosphaerellales</taxon>
        <taxon>Mycosphaerellaceae</taxon>
        <taxon>Lecanosticta</taxon>
    </lineage>
</organism>
<dbReference type="EMBL" id="CAVMBE010000077">
    <property type="protein sequence ID" value="CAK4033055.1"/>
    <property type="molecule type" value="Genomic_DNA"/>
</dbReference>
<comment type="caution">
    <text evidence="1">The sequence shown here is derived from an EMBL/GenBank/DDBJ whole genome shotgun (WGS) entry which is preliminary data.</text>
</comment>